<dbReference type="CDD" id="cd19821">
    <property type="entry name" value="Bbox1_BBX-like"/>
    <property type="match status" value="1"/>
</dbReference>
<accession>A0A9W7MRN6</accession>
<organism evidence="6 7">
    <name type="scientific">Hibiscus trionum</name>
    <name type="common">Flower of an hour</name>
    <dbReference type="NCBI Taxonomy" id="183268"/>
    <lineage>
        <taxon>Eukaryota</taxon>
        <taxon>Viridiplantae</taxon>
        <taxon>Streptophyta</taxon>
        <taxon>Embryophyta</taxon>
        <taxon>Tracheophyta</taxon>
        <taxon>Spermatophyta</taxon>
        <taxon>Magnoliopsida</taxon>
        <taxon>eudicotyledons</taxon>
        <taxon>Gunneridae</taxon>
        <taxon>Pentapetalae</taxon>
        <taxon>rosids</taxon>
        <taxon>malvids</taxon>
        <taxon>Malvales</taxon>
        <taxon>Malvaceae</taxon>
        <taxon>Malvoideae</taxon>
        <taxon>Hibiscus</taxon>
    </lineage>
</organism>
<dbReference type="SMART" id="SM00336">
    <property type="entry name" value="BBOX"/>
    <property type="match status" value="1"/>
</dbReference>
<evidence type="ECO:0000313" key="7">
    <source>
        <dbReference type="Proteomes" id="UP001165190"/>
    </source>
</evidence>
<reference evidence="6" key="1">
    <citation type="submission" date="2023-05" db="EMBL/GenBank/DDBJ databases">
        <title>Genome and transcriptome analyses reveal genes involved in the formation of fine ridges on petal epidermal cells in Hibiscus trionum.</title>
        <authorList>
            <person name="Koshimizu S."/>
            <person name="Masuda S."/>
            <person name="Ishii T."/>
            <person name="Shirasu K."/>
            <person name="Hoshino A."/>
            <person name="Arita M."/>
        </authorList>
    </citation>
    <scope>NUCLEOTIDE SEQUENCE</scope>
    <source>
        <strain evidence="6">Hamamatsu line</strain>
    </source>
</reference>
<protein>
    <recommendedName>
        <fullName evidence="5">B box-type domain-containing protein</fullName>
    </recommendedName>
</protein>
<feature type="compositionally biased region" description="Polar residues" evidence="4">
    <location>
        <begin position="119"/>
        <end position="134"/>
    </location>
</feature>
<dbReference type="Pfam" id="PF00643">
    <property type="entry name" value="zf-B_box"/>
    <property type="match status" value="1"/>
</dbReference>
<evidence type="ECO:0000256" key="3">
    <source>
        <dbReference type="ARBA" id="ARBA00022833"/>
    </source>
</evidence>
<evidence type="ECO:0000256" key="1">
    <source>
        <dbReference type="ARBA" id="ARBA00022723"/>
    </source>
</evidence>
<feature type="domain" description="B box-type" evidence="5">
    <location>
        <begin position="1"/>
        <end position="45"/>
    </location>
</feature>
<keyword evidence="1" id="KW-0479">Metal-binding</keyword>
<dbReference type="InterPro" id="IPR000315">
    <property type="entry name" value="Znf_B-box"/>
</dbReference>
<sequence length="241" mass="26572">MRKCELCGGLARMHCESDQANLCWDCDLKVHGANFLVAKHTRSLLCHVCHNSTPWLASGQHLSPTVSVCESCVANQDNTRDVTTEPEESSEAEYDEEDEEDYDDDDNEDAENQVVPWSGDSSSFSMTKPMASSDSMSSTEGGGGLGLKRMRRSLSFGSDDEIAYSSSHVRSVESSSMSSSRPLKQPRLVEVNHSAINQDHGETESRSTAIISSLKRLQKHMIFDDNDASATITRLSKDQSR</sequence>
<dbReference type="PANTHER" id="PTHR31717">
    <property type="entry name" value="ZINC FINGER PROTEIN CONSTANS-LIKE 10"/>
    <property type="match status" value="1"/>
</dbReference>
<dbReference type="GO" id="GO:0008270">
    <property type="term" value="F:zinc ion binding"/>
    <property type="evidence" value="ECO:0007669"/>
    <property type="project" value="UniProtKB-KW"/>
</dbReference>
<evidence type="ECO:0000256" key="4">
    <source>
        <dbReference type="SAM" id="MobiDB-lite"/>
    </source>
</evidence>
<dbReference type="EMBL" id="BSYR01000056">
    <property type="protein sequence ID" value="GMJ10242.1"/>
    <property type="molecule type" value="Genomic_DNA"/>
</dbReference>
<proteinExistence type="predicted"/>
<feature type="compositionally biased region" description="Acidic residues" evidence="4">
    <location>
        <begin position="84"/>
        <end position="111"/>
    </location>
</feature>
<feature type="compositionally biased region" description="Low complexity" evidence="4">
    <location>
        <begin position="165"/>
        <end position="181"/>
    </location>
</feature>
<dbReference type="OrthoDB" id="153872at2759"/>
<evidence type="ECO:0000313" key="6">
    <source>
        <dbReference type="EMBL" id="GMJ10242.1"/>
    </source>
</evidence>
<keyword evidence="7" id="KW-1185">Reference proteome</keyword>
<feature type="region of interest" description="Disordered" evidence="4">
    <location>
        <begin position="165"/>
        <end position="187"/>
    </location>
</feature>
<evidence type="ECO:0000256" key="2">
    <source>
        <dbReference type="ARBA" id="ARBA00022771"/>
    </source>
</evidence>
<dbReference type="AlphaFoldDB" id="A0A9W7MRN6"/>
<evidence type="ECO:0000259" key="5">
    <source>
        <dbReference type="SMART" id="SM00336"/>
    </source>
</evidence>
<gene>
    <name evidence="6" type="ORF">HRI_004693400</name>
</gene>
<keyword evidence="2" id="KW-0863">Zinc-finger</keyword>
<dbReference type="PANTHER" id="PTHR31717:SF132">
    <property type="entry name" value="ZINC FINGER PROTEIN CONSTANS-LIKE 1-LIKE"/>
    <property type="match status" value="1"/>
</dbReference>
<name>A0A9W7MRN6_HIBTR</name>
<keyword evidence="3" id="KW-0862">Zinc</keyword>
<feature type="region of interest" description="Disordered" evidence="4">
    <location>
        <begin position="78"/>
        <end position="148"/>
    </location>
</feature>
<comment type="caution">
    <text evidence="6">The sequence shown here is derived from an EMBL/GenBank/DDBJ whole genome shotgun (WGS) entry which is preliminary data.</text>
</comment>
<dbReference type="InterPro" id="IPR049808">
    <property type="entry name" value="CONSTANS-like_Bbox1"/>
</dbReference>
<dbReference type="Proteomes" id="UP001165190">
    <property type="component" value="Unassembled WGS sequence"/>
</dbReference>